<dbReference type="EMBL" id="SPHZ02000002">
    <property type="protein sequence ID" value="KAF0929189.1"/>
    <property type="molecule type" value="Genomic_DNA"/>
</dbReference>
<sequence>MEDKRSDAGRLTTTTTELTKEESLRRLFCRASATRWPLPLRSIRSLLSGGEAVDASDGDLAKAKDLVKAAGDWNENVTLAYVSDG</sequence>
<proteinExistence type="predicted"/>
<organism evidence="1 2">
    <name type="scientific">Oryza meyeriana var. granulata</name>
    <dbReference type="NCBI Taxonomy" id="110450"/>
    <lineage>
        <taxon>Eukaryota</taxon>
        <taxon>Viridiplantae</taxon>
        <taxon>Streptophyta</taxon>
        <taxon>Embryophyta</taxon>
        <taxon>Tracheophyta</taxon>
        <taxon>Spermatophyta</taxon>
        <taxon>Magnoliopsida</taxon>
        <taxon>Liliopsida</taxon>
        <taxon>Poales</taxon>
        <taxon>Poaceae</taxon>
        <taxon>BOP clade</taxon>
        <taxon>Oryzoideae</taxon>
        <taxon>Oryzeae</taxon>
        <taxon>Oryzinae</taxon>
        <taxon>Oryza</taxon>
        <taxon>Oryza meyeriana</taxon>
    </lineage>
</organism>
<dbReference type="Proteomes" id="UP000479710">
    <property type="component" value="Unassembled WGS sequence"/>
</dbReference>
<accession>A0A6G1EX83</accession>
<evidence type="ECO:0000313" key="2">
    <source>
        <dbReference type="Proteomes" id="UP000479710"/>
    </source>
</evidence>
<gene>
    <name evidence="1" type="ORF">E2562_016427</name>
</gene>
<name>A0A6G1EX83_9ORYZ</name>
<dbReference type="AlphaFoldDB" id="A0A6G1EX83"/>
<evidence type="ECO:0000313" key="1">
    <source>
        <dbReference type="EMBL" id="KAF0929189.1"/>
    </source>
</evidence>
<comment type="caution">
    <text evidence="1">The sequence shown here is derived from an EMBL/GenBank/DDBJ whole genome shotgun (WGS) entry which is preliminary data.</text>
</comment>
<keyword evidence="2" id="KW-1185">Reference proteome</keyword>
<reference evidence="1 2" key="1">
    <citation type="submission" date="2019-11" db="EMBL/GenBank/DDBJ databases">
        <title>Whole genome sequence of Oryza granulata.</title>
        <authorList>
            <person name="Li W."/>
        </authorList>
    </citation>
    <scope>NUCLEOTIDE SEQUENCE [LARGE SCALE GENOMIC DNA]</scope>
    <source>
        <strain evidence="2">cv. Menghai</strain>
        <tissue evidence="1">Leaf</tissue>
    </source>
</reference>
<protein>
    <submittedName>
        <fullName evidence="1">Uncharacterized protein</fullName>
    </submittedName>
</protein>